<dbReference type="EMBL" id="RCYR01000004">
    <property type="protein sequence ID" value="RYS81182.1"/>
    <property type="molecule type" value="Genomic_DNA"/>
</dbReference>
<gene>
    <name evidence="4" type="ORF">EAI93_03940</name>
    <name evidence="3" type="ORF">ERS852456_00324</name>
</gene>
<dbReference type="RefSeq" id="WP_009320677.1">
    <property type="nucleotide sequence ID" value="NZ_CAUBRL010000028.1"/>
</dbReference>
<evidence type="ECO:0000313" key="3">
    <source>
        <dbReference type="EMBL" id="CUN59841.1"/>
    </source>
</evidence>
<dbReference type="Proteomes" id="UP000095787">
    <property type="component" value="Unassembled WGS sequence"/>
</dbReference>
<dbReference type="InterPro" id="IPR041796">
    <property type="entry name" value="Mre11_N"/>
</dbReference>
<evidence type="ECO:0000259" key="2">
    <source>
        <dbReference type="Pfam" id="PF00149"/>
    </source>
</evidence>
<protein>
    <submittedName>
        <fullName evidence="4">Exonuclease SbcCD subunit D</fullName>
    </submittedName>
    <submittedName>
        <fullName evidence="3">Exonuclease subunit SbcD</fullName>
    </submittedName>
</protein>
<feature type="domain" description="Calcineurin-like phosphoesterase" evidence="2">
    <location>
        <begin position="1"/>
        <end position="185"/>
    </location>
</feature>
<dbReference type="Gene3D" id="3.60.21.10">
    <property type="match status" value="1"/>
</dbReference>
<evidence type="ECO:0000313" key="6">
    <source>
        <dbReference type="Proteomes" id="UP000292665"/>
    </source>
</evidence>
<dbReference type="Pfam" id="PF00149">
    <property type="entry name" value="Metallophos"/>
    <property type="match status" value="1"/>
</dbReference>
<dbReference type="InterPro" id="IPR029052">
    <property type="entry name" value="Metallo-depent_PP-like"/>
</dbReference>
<sequence length="350" mass="39754">MKFIHIADVHLGAQPEAAVYSQSRGRELWESFEKILGVCEDERTDLLLIAGDLFHRQPLVRELKEVNYLFSELTATKVVLIAGNHDHLQKDSNYRSFEWNDNVYPLFGKKLEYVDFPELETAVYGLSYYEREICQPLYDDVAAAGIEKNEILLAHGGDDRHIPFDKKKLSRSGFSYIALGHIHKPQALQKDKMIYAGALEPIDQNDVGQHGYVKGELKDGKAAIQWIPFAGREYIHSSVEVERSDTEGSIRKRVKRLINEYGNENIYKITLAGKRDPDIAFEVNHLAEEGCVLEILDETIPAYDFEKLYAENKETLLGRYIEKFAGCEEGSVEYCALCEGVEALLTGNRG</sequence>
<dbReference type="InterPro" id="IPR004843">
    <property type="entry name" value="Calcineurin-like_PHP"/>
</dbReference>
<reference evidence="4 6" key="2">
    <citation type="journal article" date="2019" name="Science, e1252229">
        <title>Invertible promoters mediate bacterial phase variation, antibiotic resistance, and host adaptation in the gut.</title>
        <authorList>
            <person name="Jiang X."/>
            <person name="Hall A.B."/>
            <person name="Arthur T.D."/>
            <person name="Plichta D.R."/>
            <person name="Covington C.T."/>
            <person name="Poyet M."/>
            <person name="Crothers J."/>
            <person name="Moses P.L."/>
            <person name="Tolonen A.C."/>
            <person name="Vlamakis H."/>
            <person name="Alm E.J."/>
            <person name="Xavier R.J."/>
        </authorList>
    </citation>
    <scope>NUCLEOTIDE SEQUENCE [LARGE SCALE GENOMIC DNA]</scope>
    <source>
        <strain evidence="6">aa_0143</strain>
        <strain evidence="4">Aa_0143</strain>
    </source>
</reference>
<evidence type="ECO:0000256" key="1">
    <source>
        <dbReference type="ARBA" id="ARBA00022801"/>
    </source>
</evidence>
<proteinExistence type="predicted"/>
<dbReference type="Proteomes" id="UP000292665">
    <property type="component" value="Unassembled WGS sequence"/>
</dbReference>
<dbReference type="GeneID" id="97327913"/>
<dbReference type="CDD" id="cd00840">
    <property type="entry name" value="MPP_Mre11_N"/>
    <property type="match status" value="1"/>
</dbReference>
<reference evidence="3 5" key="1">
    <citation type="submission" date="2015-09" db="EMBL/GenBank/DDBJ databases">
        <authorList>
            <consortium name="Pathogen Informatics"/>
        </authorList>
    </citation>
    <scope>NUCLEOTIDE SEQUENCE [LARGE SCALE GENOMIC DNA]</scope>
    <source>
        <strain evidence="3 5">2789STDY5834841</strain>
    </source>
</reference>
<organism evidence="3 5">
    <name type="scientific">[Ruminococcus] torques</name>
    <dbReference type="NCBI Taxonomy" id="33039"/>
    <lineage>
        <taxon>Bacteria</taxon>
        <taxon>Bacillati</taxon>
        <taxon>Bacillota</taxon>
        <taxon>Clostridia</taxon>
        <taxon>Lachnospirales</taxon>
        <taxon>Lachnospiraceae</taxon>
        <taxon>Mediterraneibacter</taxon>
    </lineage>
</organism>
<dbReference type="InterPro" id="IPR050535">
    <property type="entry name" value="DNA_Repair-Maintenance_Comp"/>
</dbReference>
<dbReference type="PANTHER" id="PTHR30337">
    <property type="entry name" value="COMPONENT OF ATP-DEPENDENT DSDNA EXONUCLEASE"/>
    <property type="match status" value="1"/>
</dbReference>
<dbReference type="GO" id="GO:0004527">
    <property type="term" value="F:exonuclease activity"/>
    <property type="evidence" value="ECO:0007669"/>
    <property type="project" value="UniProtKB-KW"/>
</dbReference>
<evidence type="ECO:0000313" key="5">
    <source>
        <dbReference type="Proteomes" id="UP000095787"/>
    </source>
</evidence>
<keyword evidence="1" id="KW-0378">Hydrolase</keyword>
<keyword evidence="3" id="KW-0540">Nuclease</keyword>
<dbReference type="AlphaFoldDB" id="A0A173Y6Q4"/>
<dbReference type="EMBL" id="CYZO01000003">
    <property type="protein sequence ID" value="CUN59841.1"/>
    <property type="molecule type" value="Genomic_DNA"/>
</dbReference>
<evidence type="ECO:0000313" key="4">
    <source>
        <dbReference type="EMBL" id="RYS81182.1"/>
    </source>
</evidence>
<name>A0A173Y6Q4_9FIRM</name>
<keyword evidence="3" id="KW-0269">Exonuclease</keyword>
<dbReference type="SUPFAM" id="SSF56300">
    <property type="entry name" value="Metallo-dependent phosphatases"/>
    <property type="match status" value="1"/>
</dbReference>
<accession>A0A173Y6Q4</accession>